<organism evidence="2 3">
    <name type="scientific">Mola mola</name>
    <name type="common">Ocean sunfish</name>
    <name type="synonym">Tetraodon mola</name>
    <dbReference type="NCBI Taxonomy" id="94237"/>
    <lineage>
        <taxon>Eukaryota</taxon>
        <taxon>Metazoa</taxon>
        <taxon>Chordata</taxon>
        <taxon>Craniata</taxon>
        <taxon>Vertebrata</taxon>
        <taxon>Euteleostomi</taxon>
        <taxon>Actinopterygii</taxon>
        <taxon>Neopterygii</taxon>
        <taxon>Teleostei</taxon>
        <taxon>Neoteleostei</taxon>
        <taxon>Acanthomorphata</taxon>
        <taxon>Eupercaria</taxon>
        <taxon>Tetraodontiformes</taxon>
        <taxon>Molidae</taxon>
        <taxon>Mola</taxon>
    </lineage>
</organism>
<dbReference type="PANTHER" id="PTHR45924">
    <property type="entry name" value="FI17866P1"/>
    <property type="match status" value="1"/>
</dbReference>
<feature type="region of interest" description="Disordered" evidence="1">
    <location>
        <begin position="258"/>
        <end position="359"/>
    </location>
</feature>
<feature type="compositionally biased region" description="Low complexity" evidence="1">
    <location>
        <begin position="318"/>
        <end position="332"/>
    </location>
</feature>
<dbReference type="GO" id="GO:2000114">
    <property type="term" value="P:regulation of establishment of cell polarity"/>
    <property type="evidence" value="ECO:0007669"/>
    <property type="project" value="TreeGrafter"/>
</dbReference>
<reference evidence="2" key="2">
    <citation type="submission" date="2025-09" db="UniProtKB">
        <authorList>
            <consortium name="Ensembl"/>
        </authorList>
    </citation>
    <scope>IDENTIFICATION</scope>
</reference>
<evidence type="ECO:0000313" key="3">
    <source>
        <dbReference type="Proteomes" id="UP000261620"/>
    </source>
</evidence>
<dbReference type="Proteomes" id="UP000261620">
    <property type="component" value="Unplaced"/>
</dbReference>
<feature type="region of interest" description="Disordered" evidence="1">
    <location>
        <begin position="1"/>
        <end position="67"/>
    </location>
</feature>
<dbReference type="Ensembl" id="ENSMMOT00000002605.1">
    <property type="protein sequence ID" value="ENSMMOP00000002563.1"/>
    <property type="gene ID" value="ENSMMOG00000002087.1"/>
</dbReference>
<evidence type="ECO:0000256" key="1">
    <source>
        <dbReference type="SAM" id="MobiDB-lite"/>
    </source>
</evidence>
<feature type="compositionally biased region" description="Polar residues" evidence="1">
    <location>
        <begin position="338"/>
        <end position="350"/>
    </location>
</feature>
<reference evidence="2" key="1">
    <citation type="submission" date="2025-08" db="UniProtKB">
        <authorList>
            <consortium name="Ensembl"/>
        </authorList>
    </citation>
    <scope>IDENTIFICATION</scope>
</reference>
<feature type="compositionally biased region" description="Basic and acidic residues" evidence="1">
    <location>
        <begin position="292"/>
        <end position="314"/>
    </location>
</feature>
<dbReference type="STRING" id="94237.ENSMMOP00000002563"/>
<accession>A0A3Q3VP03</accession>
<dbReference type="GO" id="GO:0031267">
    <property type="term" value="F:small GTPase binding"/>
    <property type="evidence" value="ECO:0007669"/>
    <property type="project" value="TreeGrafter"/>
</dbReference>
<dbReference type="AlphaFoldDB" id="A0A3Q3VP03"/>
<sequence length="632" mass="70538">MEEICSPDCVPQAMKASDQLSTPYSQRPVSPVSPSQQEASTPEPQDSSRETAEEAEEESDCSGLQVEETSVLTNGEFSEEEEVGLSANTSMLPSSVLDQAGVIAEHFVSSLSRRSSLVSEEMGSLVCPSSSFDNDIFKSPSACMDLEKETQMLASFSPELQVTPVSLSTPACEASDLMEGERRSTLSKQDRLLIHKIRSYYEHAEHQDANFSIKRRESLSYIPAGLVRHLSRQLSSGPQEEAVPVYRKALCRNRPTSWSVFDLPGPRSQSVTDASTTEEDFRPSSDMLKVWQDMEKEEEKQKDEPPPVLKESKKSTVSNGSSFSSPTKTSLSVEGKASTESKTPSSQNKNHFNRAHLPKIINLRKSAEEDQILEDMGKMKNKVFQLARQYSQRIKNNRPIKTENLFLSCFLRMFAGKTNLRLPLNTCDQALILEECSPSPVQTPRSGPSSQIMHTCSQSAQSDTFHWPDVQELRTKYTSQSSKLTCSCLASNGVLKCCTNRYHGCSNKYNSSSDLHGALTERLRTHSEIVYKERCPVTEDWPQLPPLLCRWSSLDHMLGSLPLHEMQNLQQPMRNCYTGSQVSLRETGRLHDEDRVPQQGSDCSSKSAALKLAENNLVKSMREKFQSLSTSS</sequence>
<proteinExistence type="predicted"/>
<name>A0A3Q3VP03_MOLML</name>
<protein>
    <submittedName>
        <fullName evidence="2">Uncharacterized protein</fullName>
    </submittedName>
</protein>
<feature type="compositionally biased region" description="Low complexity" evidence="1">
    <location>
        <begin position="23"/>
        <end position="37"/>
    </location>
</feature>
<evidence type="ECO:0000313" key="2">
    <source>
        <dbReference type="Ensembl" id="ENSMMOP00000002563.1"/>
    </source>
</evidence>
<keyword evidence="3" id="KW-1185">Reference proteome</keyword>
<dbReference type="PANTHER" id="PTHR45924:SF4">
    <property type="entry name" value="PLECKSTRIN HOMOLOGY DOMAIN-CONTAINING FAMILY G MEMBER 3"/>
    <property type="match status" value="1"/>
</dbReference>
<dbReference type="OMA" id="KSPSACM"/>
<dbReference type="GO" id="GO:0005085">
    <property type="term" value="F:guanyl-nucleotide exchange factor activity"/>
    <property type="evidence" value="ECO:0007669"/>
    <property type="project" value="TreeGrafter"/>
</dbReference>